<sequence>MSCAELGTGLLDLESARARLIAAATPSGLRESCRLENALDRVLAEDLHGNPVASLVGWQLLVAANDSVEEGRDYAFLPISQFTD</sequence>
<evidence type="ECO:0000313" key="1">
    <source>
        <dbReference type="EMBL" id="MFC3282035.1"/>
    </source>
</evidence>
<proteinExistence type="predicted"/>
<name>A0ABV7LIH7_9GAMM</name>
<dbReference type="Proteomes" id="UP001595579">
    <property type="component" value="Unassembled WGS sequence"/>
</dbReference>
<reference evidence="2" key="1">
    <citation type="journal article" date="2019" name="Int. J. Syst. Evol. Microbiol.">
        <title>The Global Catalogue of Microorganisms (GCM) 10K type strain sequencing project: providing services to taxonomists for standard genome sequencing and annotation.</title>
        <authorList>
            <consortium name="The Broad Institute Genomics Platform"/>
            <consortium name="The Broad Institute Genome Sequencing Center for Infectious Disease"/>
            <person name="Wu L."/>
            <person name="Ma J."/>
        </authorList>
    </citation>
    <scope>NUCLEOTIDE SEQUENCE [LARGE SCALE GENOMIC DNA]</scope>
    <source>
        <strain evidence="2">CECT 7698</strain>
    </source>
</reference>
<gene>
    <name evidence="1" type="ORF">ACFOEV_00250</name>
</gene>
<evidence type="ECO:0000313" key="2">
    <source>
        <dbReference type="Proteomes" id="UP001595579"/>
    </source>
</evidence>
<comment type="caution">
    <text evidence="1">The sequence shown here is derived from an EMBL/GenBank/DDBJ whole genome shotgun (WGS) entry which is preliminary data.</text>
</comment>
<protein>
    <submittedName>
        <fullName evidence="1">Uncharacterized protein</fullName>
    </submittedName>
</protein>
<dbReference type="RefSeq" id="WP_386770400.1">
    <property type="nucleotide sequence ID" value="NZ_JBHRUG010000001.1"/>
</dbReference>
<organism evidence="1 2">
    <name type="scientific">Litchfieldella rifensis</name>
    <dbReference type="NCBI Taxonomy" id="762643"/>
    <lineage>
        <taxon>Bacteria</taxon>
        <taxon>Pseudomonadati</taxon>
        <taxon>Pseudomonadota</taxon>
        <taxon>Gammaproteobacteria</taxon>
        <taxon>Oceanospirillales</taxon>
        <taxon>Halomonadaceae</taxon>
        <taxon>Litchfieldella</taxon>
    </lineage>
</organism>
<dbReference type="EMBL" id="JBHRUG010000001">
    <property type="protein sequence ID" value="MFC3282035.1"/>
    <property type="molecule type" value="Genomic_DNA"/>
</dbReference>
<keyword evidence="2" id="KW-1185">Reference proteome</keyword>
<accession>A0ABV7LIH7</accession>